<keyword evidence="4" id="KW-0175">Coiled coil</keyword>
<reference evidence="15" key="1">
    <citation type="journal article" date="2023" name="G3 (Bethesda)">
        <title>Whole genome assemblies of Zophobas morio and Tenebrio molitor.</title>
        <authorList>
            <person name="Kaur S."/>
            <person name="Stinson S.A."/>
            <person name="diCenzo G.C."/>
        </authorList>
    </citation>
    <scope>NUCLEOTIDE SEQUENCE</scope>
    <source>
        <strain evidence="15">QUZm001</strain>
    </source>
</reference>
<gene>
    <name evidence="15" type="ORF">Zmor_022816</name>
</gene>
<feature type="domain" description="Dynein regulatory complex protein 1/2 N-terminal" evidence="14">
    <location>
        <begin position="26"/>
        <end position="125"/>
    </location>
</feature>
<name>A0AA38M6Z3_9CUCU</name>
<dbReference type="Pfam" id="PF14772">
    <property type="entry name" value="NYD-SP28"/>
    <property type="match status" value="1"/>
</dbReference>
<dbReference type="GO" id="GO:0003352">
    <property type="term" value="P:regulation of cilium movement"/>
    <property type="evidence" value="ECO:0007669"/>
    <property type="project" value="TreeGrafter"/>
</dbReference>
<evidence type="ECO:0000256" key="8">
    <source>
        <dbReference type="ARBA" id="ARBA00037841"/>
    </source>
</evidence>
<keyword evidence="7" id="KW-0966">Cell projection</keyword>
<dbReference type="InterPro" id="IPR039505">
    <property type="entry name" value="DRC1/2_N"/>
</dbReference>
<keyword evidence="6" id="KW-0206">Cytoskeleton</keyword>
<evidence type="ECO:0000256" key="10">
    <source>
        <dbReference type="ARBA" id="ARBA00040899"/>
    </source>
</evidence>
<keyword evidence="2" id="KW-0963">Cytoplasm</keyword>
<dbReference type="Proteomes" id="UP001168821">
    <property type="component" value="Unassembled WGS sequence"/>
</dbReference>
<evidence type="ECO:0000256" key="6">
    <source>
        <dbReference type="ARBA" id="ARBA00023212"/>
    </source>
</evidence>
<evidence type="ECO:0000313" key="16">
    <source>
        <dbReference type="Proteomes" id="UP001168821"/>
    </source>
</evidence>
<dbReference type="GO" id="GO:0060285">
    <property type="term" value="P:cilium-dependent cell motility"/>
    <property type="evidence" value="ECO:0007669"/>
    <property type="project" value="TreeGrafter"/>
</dbReference>
<comment type="subcellular location">
    <subcellularLocation>
        <location evidence="1">Cytoplasm</location>
        <location evidence="1">Cytoskeleton</location>
        <location evidence="1">Flagellum axoneme</location>
    </subcellularLocation>
    <subcellularLocation>
        <location evidence="8">Cytoplasm</location>
        <location evidence="8">Cytoskeleton</location>
        <location evidence="8">Flagellum basal body</location>
    </subcellularLocation>
</comment>
<keyword evidence="3" id="KW-0282">Flagellum</keyword>
<keyword evidence="16" id="KW-1185">Reference proteome</keyword>
<evidence type="ECO:0000259" key="14">
    <source>
        <dbReference type="Pfam" id="PF14772"/>
    </source>
</evidence>
<evidence type="ECO:0000256" key="5">
    <source>
        <dbReference type="ARBA" id="ARBA00023069"/>
    </source>
</evidence>
<evidence type="ECO:0000256" key="2">
    <source>
        <dbReference type="ARBA" id="ARBA00022490"/>
    </source>
</evidence>
<organism evidence="15 16">
    <name type="scientific">Zophobas morio</name>
    <dbReference type="NCBI Taxonomy" id="2755281"/>
    <lineage>
        <taxon>Eukaryota</taxon>
        <taxon>Metazoa</taxon>
        <taxon>Ecdysozoa</taxon>
        <taxon>Arthropoda</taxon>
        <taxon>Hexapoda</taxon>
        <taxon>Insecta</taxon>
        <taxon>Pterygota</taxon>
        <taxon>Neoptera</taxon>
        <taxon>Endopterygota</taxon>
        <taxon>Coleoptera</taxon>
        <taxon>Polyphaga</taxon>
        <taxon>Cucujiformia</taxon>
        <taxon>Tenebrionidae</taxon>
        <taxon>Zophobas</taxon>
    </lineage>
</organism>
<dbReference type="EMBL" id="JALNTZ010000007">
    <property type="protein sequence ID" value="KAJ3645129.1"/>
    <property type="molecule type" value="Genomic_DNA"/>
</dbReference>
<evidence type="ECO:0000256" key="12">
    <source>
        <dbReference type="ARBA" id="ARBA00045865"/>
    </source>
</evidence>
<evidence type="ECO:0000256" key="3">
    <source>
        <dbReference type="ARBA" id="ARBA00022846"/>
    </source>
</evidence>
<dbReference type="GO" id="GO:0070286">
    <property type="term" value="P:axonemal dynein complex assembly"/>
    <property type="evidence" value="ECO:0007669"/>
    <property type="project" value="InterPro"/>
</dbReference>
<evidence type="ECO:0000256" key="11">
    <source>
        <dbReference type="ARBA" id="ARBA00041517"/>
    </source>
</evidence>
<keyword evidence="5" id="KW-0969">Cilium</keyword>
<evidence type="ECO:0000256" key="4">
    <source>
        <dbReference type="ARBA" id="ARBA00023054"/>
    </source>
</evidence>
<proteinExistence type="inferred from homology"/>
<protein>
    <recommendedName>
        <fullName evidence="10">Dynein regulatory complex subunit 2</fullName>
    </recommendedName>
    <alternativeName>
        <fullName evidence="11">Coiled-coil domain-containing protein 65</fullName>
    </alternativeName>
</protein>
<evidence type="ECO:0000313" key="15">
    <source>
        <dbReference type="EMBL" id="KAJ3645129.1"/>
    </source>
</evidence>
<evidence type="ECO:0000256" key="13">
    <source>
        <dbReference type="SAM" id="MobiDB-lite"/>
    </source>
</evidence>
<evidence type="ECO:0000256" key="1">
    <source>
        <dbReference type="ARBA" id="ARBA00004611"/>
    </source>
</evidence>
<dbReference type="InterPro" id="IPR039750">
    <property type="entry name" value="DRC1/DRC2"/>
</dbReference>
<comment type="caution">
    <text evidence="15">The sequence shown here is derived from an EMBL/GenBank/DDBJ whole genome shotgun (WGS) entry which is preliminary data.</text>
</comment>
<comment type="similarity">
    <text evidence="9">Belongs to the DRC2 family.</text>
</comment>
<evidence type="ECO:0000256" key="7">
    <source>
        <dbReference type="ARBA" id="ARBA00023273"/>
    </source>
</evidence>
<comment type="function">
    <text evidence="12">Component of the nexin-dynein regulatory complex (N-DRC), a key regulator of ciliary/flagellar motility which maintains the alignment and integrity of the distal axoneme and regulates microtubule sliding in motile axonemes. Plays a critical role in the assembly of N-DRC and also stabilizes the assembly of multiple inner dynein arms and radial spokes. Coassembles with DRC1 to form a central scaffold needed for assembly of the N-DRC and its attachment to the outer doublet microtubules.</text>
</comment>
<feature type="region of interest" description="Disordered" evidence="13">
    <location>
        <begin position="489"/>
        <end position="508"/>
    </location>
</feature>
<accession>A0AA38M6Z3</accession>
<dbReference type="AlphaFoldDB" id="A0AA38M6Z3"/>
<evidence type="ECO:0000256" key="9">
    <source>
        <dbReference type="ARBA" id="ARBA00038424"/>
    </source>
</evidence>
<sequence length="515" mass="60306">MGGKKKSLANRLAKMSDEERARYLQHKADIEEEAKRRKEQLIAIFLKNKIKREDGFSRLNLAKINQQWHQVLRLNKCKEMREDVEHMKKYMGRALDYKNRTIKKLLQELEMAEEQYCHNFQAHFTHIDQIIASHSKYMDLMEEQYQIDLENLLETSAKEHDELVEKSTSQHEHLKTVIFGQQSQARRSASVNKERFLKKKEDLTSTFRLQLDSYIKQRESRCGALWRQIATVIKSHVSQTDARRLHLAELKRLDAESAAEIASNQERITAQEEEIKSLNHHFHSLVAKRTEALHHLQEKIKEETSKFTSIRQQFRKESEKDEKRIILLTHKSTQAIDFLQKLATRGEQIRNLMMTCRKFETEREQVTKWLSLEPVGDVSVDEEEEEEMKRRTSAKSEDGEEMVKKVVICRKSPPGSPGSSGGSSKEGDIVLREFALLECMERFWVIYSKVDVEYMEMRQEKRMLLGQNKHFRGMIRAVLEAAALDQTNPTSKVSTRVASKKSREPQSAPLRRILI</sequence>
<dbReference type="PANTHER" id="PTHR21625:SF0">
    <property type="entry name" value="DYNEIN REGULATORY COMPLEX SUBUNIT 2"/>
    <property type="match status" value="1"/>
</dbReference>
<dbReference type="PANTHER" id="PTHR21625">
    <property type="entry name" value="NYD-SP28 PROTEIN"/>
    <property type="match status" value="1"/>
</dbReference>
<dbReference type="GO" id="GO:0005858">
    <property type="term" value="C:axonemal dynein complex"/>
    <property type="evidence" value="ECO:0007669"/>
    <property type="project" value="InterPro"/>
</dbReference>